<accession>A0A1I6L7I5</accession>
<keyword evidence="1" id="KW-0472">Membrane</keyword>
<keyword evidence="1" id="KW-1133">Transmembrane helix</keyword>
<keyword evidence="3" id="KW-1185">Reference proteome</keyword>
<dbReference type="STRING" id="767519.SAMN05216559_2208"/>
<proteinExistence type="predicted"/>
<dbReference type="AlphaFoldDB" id="A0A1I6L7I5"/>
<dbReference type="RefSeq" id="WP_089816588.1">
    <property type="nucleotide sequence ID" value="NZ_FOZK01000002.1"/>
</dbReference>
<feature type="transmembrane region" description="Helical" evidence="1">
    <location>
        <begin position="168"/>
        <end position="186"/>
    </location>
</feature>
<name>A0A1I6L7I5_9EURY</name>
<gene>
    <name evidence="2" type="ORF">SAMN05216559_2208</name>
</gene>
<dbReference type="Proteomes" id="UP000199062">
    <property type="component" value="Unassembled WGS sequence"/>
</dbReference>
<keyword evidence="1" id="KW-0812">Transmembrane</keyword>
<dbReference type="OrthoDB" id="206563at2157"/>
<evidence type="ECO:0000256" key="1">
    <source>
        <dbReference type="SAM" id="Phobius"/>
    </source>
</evidence>
<feature type="transmembrane region" description="Helical" evidence="1">
    <location>
        <begin position="81"/>
        <end position="100"/>
    </location>
</feature>
<organism evidence="2 3">
    <name type="scientific">Halomicrobium zhouii</name>
    <dbReference type="NCBI Taxonomy" id="767519"/>
    <lineage>
        <taxon>Archaea</taxon>
        <taxon>Methanobacteriati</taxon>
        <taxon>Methanobacteriota</taxon>
        <taxon>Stenosarchaea group</taxon>
        <taxon>Halobacteria</taxon>
        <taxon>Halobacteriales</taxon>
        <taxon>Haloarculaceae</taxon>
        <taxon>Halomicrobium</taxon>
    </lineage>
</organism>
<evidence type="ECO:0000313" key="3">
    <source>
        <dbReference type="Proteomes" id="UP000199062"/>
    </source>
</evidence>
<protein>
    <submittedName>
        <fullName evidence="2">Uncharacterized protein</fullName>
    </submittedName>
</protein>
<evidence type="ECO:0000313" key="2">
    <source>
        <dbReference type="EMBL" id="SFR99436.1"/>
    </source>
</evidence>
<sequence length="274" mass="29288">MSQTTDRLRDCLIAEEPLQGVYAATLSDESAPKEVSVGVTDRRLVCLADDGTFLDVGYDAICAIRSRPESTFTYRGNDYRLVLGAGAGLSVLGFVALAAFSSNPAVPVLALTTVVALVATVLFRWNDQVAELVTLEALDERTATDFDGVAALRRVERALPAGADGRRVLLSVSAFLTVVCFAGTVALTANPLVLLSFLPMLAGIGLVEYARRHVDEFDGIEIRRERARNVRISTADGRTVSLAVDPSAEIDRELGRLTAVTARDDAVSTISSRA</sequence>
<feature type="transmembrane region" description="Helical" evidence="1">
    <location>
        <begin position="106"/>
        <end position="125"/>
    </location>
</feature>
<reference evidence="2 3" key="1">
    <citation type="submission" date="2016-10" db="EMBL/GenBank/DDBJ databases">
        <authorList>
            <person name="de Groot N.N."/>
        </authorList>
    </citation>
    <scope>NUCLEOTIDE SEQUENCE [LARGE SCALE GENOMIC DNA]</scope>
    <source>
        <strain evidence="2 3">CGMCC 1.10457</strain>
    </source>
</reference>
<dbReference type="EMBL" id="FOZK01000002">
    <property type="protein sequence ID" value="SFR99436.1"/>
    <property type="molecule type" value="Genomic_DNA"/>
</dbReference>